<feature type="region of interest" description="Disordered" evidence="1">
    <location>
        <begin position="898"/>
        <end position="917"/>
    </location>
</feature>
<feature type="compositionally biased region" description="Acidic residues" evidence="1">
    <location>
        <begin position="695"/>
        <end position="706"/>
    </location>
</feature>
<feature type="compositionally biased region" description="Basic and acidic residues" evidence="1">
    <location>
        <begin position="234"/>
        <end position="243"/>
    </location>
</feature>
<dbReference type="AlphaFoldDB" id="A0AAE0EPE9"/>
<sequence length="944" mass="102211">MTKGISSVDGLSERLTIAEDKASDLARRSRLAKSARFPKSAGTEKQRSRVTVQAVMAVVAGLVLFYYYKHLSRGMISVTDGDLEGYSVKDGTWLEADPWMTRTHGKDQQVIGGRPRVAQRSAPSLPRSAPPSAPGKHAVATQSKEKEKEKPHKSKEKEKDTSTPKPSRRDETLSPPTPRPRRRPPPPLTAEAKSALAERELEEEAALEEGVQQTGDSEEEEEEEEKGNEEGAAESEKAQKELGELPNWIKGKKGVKATGHTGGLAGSGWSAMPRLRNGANWWDNLDEDDEEVQQREQQVEQAQPDEAATPKPRDSRAQDGADSEMMEADTNATQSAQHPGGVRSEPRATATLQQEKLRGHQDKMRQVHMAMQERNTAVQARMQHAQEQLQEQREQRVKPRAVQETRPRPTTPATEDKAESGVGEEVMRGVVKESPGREARKRCKGNVTETECKEEKPSPRIVALPKAMLKLGSDQGAGAKPQTIRDLTPEQRSWWATHSLKAATKNCAAPRTDMSKHCNLWTLRGECRNNPSFMVSNCAAACCRRRSQDRDTNRAKAANGTAAAVEPDGLAEDPPPVAEFTTAALTPSPAPQDAKTAATSAAQTQTQAQTQAQAQAFSSTTLDARRKAMKLKSQKANFIRMQGKKDSVTWRLAQEQWASSAFTSFYTGGNSSRPEWAEEAEDRGAETLGEKLGVVEEDTEEEEETESLQQEALPRGETAAEAASEQPSGTSEQWQADEERMSRAKGATDSAEAEADLPQKEGQLEEVAAESASGDAGESAGGDAGEFEEGQPPAQVSEAVTEEASTEEDSGDLQEDKRGAQEAESVAEADMGAQQEAQQQEAEAQETVGGDARGVEEGQASAQVVEAAREEAETEEDVGAVQEDVAAGEAGGFIKEAASASHSDAHDHASRQRHAVKQGRIRCAASYNVVFSTSADGADISEME</sequence>
<feature type="compositionally biased region" description="Low complexity" evidence="1">
    <location>
        <begin position="596"/>
        <end position="612"/>
    </location>
</feature>
<keyword evidence="2" id="KW-0472">Membrane</keyword>
<keyword evidence="4" id="KW-1185">Reference proteome</keyword>
<name>A0AAE0EPE9_9CHLO</name>
<evidence type="ECO:0000256" key="2">
    <source>
        <dbReference type="SAM" id="Phobius"/>
    </source>
</evidence>
<comment type="caution">
    <text evidence="3">The sequence shown here is derived from an EMBL/GenBank/DDBJ whole genome shotgun (WGS) entry which is preliminary data.</text>
</comment>
<feature type="compositionally biased region" description="Basic and acidic residues" evidence="1">
    <location>
        <begin position="355"/>
        <end position="365"/>
    </location>
</feature>
<feature type="compositionally biased region" description="Acidic residues" evidence="1">
    <location>
        <begin position="800"/>
        <end position="813"/>
    </location>
</feature>
<keyword evidence="2" id="KW-0812">Transmembrane</keyword>
<feature type="compositionally biased region" description="Low complexity" evidence="1">
    <location>
        <begin position="118"/>
        <end position="127"/>
    </location>
</feature>
<protein>
    <recommendedName>
        <fullName evidence="5">ShKT domain-containing protein</fullName>
    </recommendedName>
</protein>
<feature type="compositionally biased region" description="Low complexity" evidence="1">
    <location>
        <begin position="555"/>
        <end position="564"/>
    </location>
</feature>
<feature type="region of interest" description="Disordered" evidence="1">
    <location>
        <begin position="549"/>
        <end position="612"/>
    </location>
</feature>
<keyword evidence="2" id="KW-1133">Transmembrane helix</keyword>
<feature type="region of interest" description="Disordered" evidence="1">
    <location>
        <begin position="99"/>
        <end position="424"/>
    </location>
</feature>
<evidence type="ECO:0008006" key="5">
    <source>
        <dbReference type="Google" id="ProtNLM"/>
    </source>
</evidence>
<accession>A0AAE0EPE9</accession>
<feature type="compositionally biased region" description="Polar residues" evidence="1">
    <location>
        <begin position="725"/>
        <end position="734"/>
    </location>
</feature>
<evidence type="ECO:0000313" key="3">
    <source>
        <dbReference type="EMBL" id="KAK3236093.1"/>
    </source>
</evidence>
<feature type="region of interest" description="Disordered" evidence="1">
    <location>
        <begin position="664"/>
        <end position="882"/>
    </location>
</feature>
<feature type="compositionally biased region" description="Basic and acidic residues" evidence="1">
    <location>
        <begin position="414"/>
        <end position="424"/>
    </location>
</feature>
<dbReference type="Proteomes" id="UP001190700">
    <property type="component" value="Unassembled WGS sequence"/>
</dbReference>
<feature type="compositionally biased region" description="Basic and acidic residues" evidence="1">
    <location>
        <begin position="143"/>
        <end position="172"/>
    </location>
</feature>
<reference evidence="3 4" key="1">
    <citation type="journal article" date="2015" name="Genome Biol. Evol.">
        <title>Comparative Genomics of a Bacterivorous Green Alga Reveals Evolutionary Causalities and Consequences of Phago-Mixotrophic Mode of Nutrition.</title>
        <authorList>
            <person name="Burns J.A."/>
            <person name="Paasch A."/>
            <person name="Narechania A."/>
            <person name="Kim E."/>
        </authorList>
    </citation>
    <scope>NUCLEOTIDE SEQUENCE [LARGE SCALE GENOMIC DNA]</scope>
    <source>
        <strain evidence="3 4">PLY_AMNH</strain>
    </source>
</reference>
<evidence type="ECO:0000313" key="4">
    <source>
        <dbReference type="Proteomes" id="UP001190700"/>
    </source>
</evidence>
<feature type="transmembrane region" description="Helical" evidence="2">
    <location>
        <begin position="50"/>
        <end position="68"/>
    </location>
</feature>
<feature type="compositionally biased region" description="Low complexity" evidence="1">
    <location>
        <begin position="765"/>
        <end position="778"/>
    </location>
</feature>
<proteinExistence type="predicted"/>
<organism evidence="3 4">
    <name type="scientific">Cymbomonas tetramitiformis</name>
    <dbReference type="NCBI Taxonomy" id="36881"/>
    <lineage>
        <taxon>Eukaryota</taxon>
        <taxon>Viridiplantae</taxon>
        <taxon>Chlorophyta</taxon>
        <taxon>Pyramimonadophyceae</taxon>
        <taxon>Pyramimonadales</taxon>
        <taxon>Pyramimonadaceae</taxon>
        <taxon>Cymbomonas</taxon>
    </lineage>
</organism>
<gene>
    <name evidence="3" type="ORF">CYMTET_53749</name>
</gene>
<evidence type="ECO:0000256" key="1">
    <source>
        <dbReference type="SAM" id="MobiDB-lite"/>
    </source>
</evidence>
<dbReference type="EMBL" id="LGRX02035162">
    <property type="protein sequence ID" value="KAK3236093.1"/>
    <property type="molecule type" value="Genomic_DNA"/>
</dbReference>
<feature type="compositionally biased region" description="Low complexity" evidence="1">
    <location>
        <begin position="833"/>
        <end position="846"/>
    </location>
</feature>
<feature type="compositionally biased region" description="Acidic residues" evidence="1">
    <location>
        <begin position="216"/>
        <end position="233"/>
    </location>
</feature>
<feature type="compositionally biased region" description="Polar residues" evidence="1">
    <location>
        <begin position="664"/>
        <end position="673"/>
    </location>
</feature>
<feature type="compositionally biased region" description="Basic and acidic residues" evidence="1">
    <location>
        <begin position="390"/>
        <end position="407"/>
    </location>
</feature>